<feature type="compositionally biased region" description="Basic and acidic residues" evidence="1">
    <location>
        <begin position="24"/>
        <end position="47"/>
    </location>
</feature>
<feature type="region of interest" description="Disordered" evidence="1">
    <location>
        <begin position="24"/>
        <end position="91"/>
    </location>
</feature>
<dbReference type="Proteomes" id="UP000827092">
    <property type="component" value="Unassembled WGS sequence"/>
</dbReference>
<keyword evidence="3" id="KW-1185">Reference proteome</keyword>
<proteinExistence type="predicted"/>
<name>A0AAV6UG07_9ARAC</name>
<dbReference type="AlphaFoldDB" id="A0AAV6UG07"/>
<feature type="compositionally biased region" description="Polar residues" evidence="1">
    <location>
        <begin position="78"/>
        <end position="91"/>
    </location>
</feature>
<reference evidence="2 3" key="1">
    <citation type="journal article" date="2022" name="Nat. Ecol. Evol.">
        <title>A masculinizing supergene underlies an exaggerated male reproductive morph in a spider.</title>
        <authorList>
            <person name="Hendrickx F."/>
            <person name="De Corte Z."/>
            <person name="Sonet G."/>
            <person name="Van Belleghem S.M."/>
            <person name="Kostlbacher S."/>
            <person name="Vangestel C."/>
        </authorList>
    </citation>
    <scope>NUCLEOTIDE SEQUENCE [LARGE SCALE GENOMIC DNA]</scope>
    <source>
        <strain evidence="2">W744_W776</strain>
    </source>
</reference>
<feature type="compositionally biased region" description="Polar residues" evidence="1">
    <location>
        <begin position="53"/>
        <end position="67"/>
    </location>
</feature>
<accession>A0AAV6UG07</accession>
<organism evidence="2 3">
    <name type="scientific">Oedothorax gibbosus</name>
    <dbReference type="NCBI Taxonomy" id="931172"/>
    <lineage>
        <taxon>Eukaryota</taxon>
        <taxon>Metazoa</taxon>
        <taxon>Ecdysozoa</taxon>
        <taxon>Arthropoda</taxon>
        <taxon>Chelicerata</taxon>
        <taxon>Arachnida</taxon>
        <taxon>Araneae</taxon>
        <taxon>Araneomorphae</taxon>
        <taxon>Entelegynae</taxon>
        <taxon>Araneoidea</taxon>
        <taxon>Linyphiidae</taxon>
        <taxon>Erigoninae</taxon>
        <taxon>Oedothorax</taxon>
    </lineage>
</organism>
<evidence type="ECO:0000313" key="3">
    <source>
        <dbReference type="Proteomes" id="UP000827092"/>
    </source>
</evidence>
<dbReference type="EMBL" id="JAFNEN010000431">
    <property type="protein sequence ID" value="KAG8183109.1"/>
    <property type="molecule type" value="Genomic_DNA"/>
</dbReference>
<gene>
    <name evidence="2" type="ORF">JTE90_024420</name>
</gene>
<comment type="caution">
    <text evidence="2">The sequence shown here is derived from an EMBL/GenBank/DDBJ whole genome shotgun (WGS) entry which is preliminary data.</text>
</comment>
<sequence>MKPSSKGIPFIKKTPLIPQTTITDRRIEKLDYPDNEELNKEETREGAEEPVISLSSEGRKQQTTQSEPLLVQFRIPRTPSQSGQHYSAGSE</sequence>
<evidence type="ECO:0000313" key="2">
    <source>
        <dbReference type="EMBL" id="KAG8183109.1"/>
    </source>
</evidence>
<evidence type="ECO:0000256" key="1">
    <source>
        <dbReference type="SAM" id="MobiDB-lite"/>
    </source>
</evidence>
<protein>
    <submittedName>
        <fullName evidence="2">Uncharacterized protein</fullName>
    </submittedName>
</protein>